<dbReference type="RefSeq" id="WP_219872540.1">
    <property type="nucleotide sequence ID" value="NZ_JAHZIJ010000006.1"/>
</dbReference>
<dbReference type="PANTHER" id="PTHR43312">
    <property type="entry name" value="D-THREO-ALDOSE 1-DEHYDROGENASE"/>
    <property type="match status" value="1"/>
</dbReference>
<gene>
    <name evidence="2" type="ORF">K0T92_11110</name>
</gene>
<dbReference type="InterPro" id="IPR023210">
    <property type="entry name" value="NADP_OxRdtase_dom"/>
</dbReference>
<dbReference type="PANTHER" id="PTHR43312:SF1">
    <property type="entry name" value="NADP-DEPENDENT OXIDOREDUCTASE DOMAIN-CONTAINING PROTEIN"/>
    <property type="match status" value="1"/>
</dbReference>
<dbReference type="InterPro" id="IPR053135">
    <property type="entry name" value="AKR2_Oxidoreductase"/>
</dbReference>
<feature type="domain" description="NADP-dependent oxidoreductase" evidence="1">
    <location>
        <begin position="16"/>
        <end position="281"/>
    </location>
</feature>
<organism evidence="2 3">
    <name type="scientific">Paenibacillus oenotherae</name>
    <dbReference type="NCBI Taxonomy" id="1435645"/>
    <lineage>
        <taxon>Bacteria</taxon>
        <taxon>Bacillati</taxon>
        <taxon>Bacillota</taxon>
        <taxon>Bacilli</taxon>
        <taxon>Bacillales</taxon>
        <taxon>Paenibacillaceae</taxon>
        <taxon>Paenibacillus</taxon>
    </lineage>
</organism>
<accession>A0ABS7D5S5</accession>
<dbReference type="Gene3D" id="3.20.20.100">
    <property type="entry name" value="NADP-dependent oxidoreductase domain"/>
    <property type="match status" value="1"/>
</dbReference>
<evidence type="ECO:0000313" key="3">
    <source>
        <dbReference type="Proteomes" id="UP000812277"/>
    </source>
</evidence>
<dbReference type="CDD" id="cd19095">
    <property type="entry name" value="AKR_PA4992-like"/>
    <property type="match status" value="1"/>
</dbReference>
<keyword evidence="3" id="KW-1185">Reference proteome</keyword>
<evidence type="ECO:0000313" key="2">
    <source>
        <dbReference type="EMBL" id="MBW7475297.1"/>
    </source>
</evidence>
<dbReference type="InterPro" id="IPR036812">
    <property type="entry name" value="NAD(P)_OxRdtase_dom_sf"/>
</dbReference>
<dbReference type="Proteomes" id="UP000812277">
    <property type="component" value="Unassembled WGS sequence"/>
</dbReference>
<comment type="caution">
    <text evidence="2">The sequence shown here is derived from an EMBL/GenBank/DDBJ whole genome shotgun (WGS) entry which is preliminary data.</text>
</comment>
<dbReference type="Pfam" id="PF00248">
    <property type="entry name" value="Aldo_ket_red"/>
    <property type="match status" value="1"/>
</dbReference>
<dbReference type="SUPFAM" id="SSF51430">
    <property type="entry name" value="NAD(P)-linked oxidoreductase"/>
    <property type="match status" value="1"/>
</dbReference>
<protein>
    <submittedName>
        <fullName evidence="2">Aldo/keto reductase</fullName>
    </submittedName>
</protein>
<evidence type="ECO:0000259" key="1">
    <source>
        <dbReference type="Pfam" id="PF00248"/>
    </source>
</evidence>
<dbReference type="EMBL" id="JAHZIJ010000006">
    <property type="protein sequence ID" value="MBW7475297.1"/>
    <property type="molecule type" value="Genomic_DNA"/>
</dbReference>
<sequence>MIRRMFGNTGLEVSVLGFGAMHISADKLSDKEAETLLHTVIDSGINLIDTARGYRSSEERIGKFLSGRRNEIVISTKIGYDIPGYEDWTYDCIVAGVDAALKRLQTDYIDIVHFHSCPLATLEQGDITRALEEAVRAGKVRSAAYSGDNEALGYAIASDRFNSVQCSVNLCDQTVIDHDLPALVQKEMGVIAKRPIANAPWRFDERPVGDYSEVYWTRWKQMDIDPNGIDWQELALRFTAFLPGVHSCIVGTSSLDHLLKNIELVNKGALPQEMVDTIRHAYQTNDSGWVSQC</sequence>
<proteinExistence type="predicted"/>
<name>A0ABS7D5S5_9BACL</name>
<reference evidence="2 3" key="1">
    <citation type="submission" date="2021-07" db="EMBL/GenBank/DDBJ databases">
        <title>Paenibacillus radiodurans sp. nov., isolated from the southeastern edge of Tengger Desert.</title>
        <authorList>
            <person name="Zhang G."/>
        </authorList>
    </citation>
    <scope>NUCLEOTIDE SEQUENCE [LARGE SCALE GENOMIC DNA]</scope>
    <source>
        <strain evidence="2 3">DT7-4</strain>
    </source>
</reference>